<evidence type="ECO:0000259" key="10">
    <source>
        <dbReference type="Pfam" id="PF04290"/>
    </source>
</evidence>
<sequence>MKAIIEKLFHGVSLLLGLMLAVMIALVFLNVILRFFFNSGLVWSEEVARYVFVYVIYLGAIVAMKENAHLGVDTLIKNVPEKLKLFLFVLGRLIIIAVMGILVKGTYAMVIQSMTAKAAATGLPLSFVYGIGLLTGTAIILIGLLHIVEVIKNPKAVHHIVLMSESDSD</sequence>
<keyword evidence="6 9" id="KW-1133">Transmembrane helix</keyword>
<dbReference type="STRING" id="505317.OA57_03180"/>
<comment type="subcellular location">
    <subcellularLocation>
        <location evidence="1 9">Cell inner membrane</location>
        <topology evidence="1 9">Multi-pass membrane protein</topology>
    </subcellularLocation>
</comment>
<evidence type="ECO:0000256" key="1">
    <source>
        <dbReference type="ARBA" id="ARBA00004429"/>
    </source>
</evidence>
<dbReference type="Pfam" id="PF04290">
    <property type="entry name" value="DctQ"/>
    <property type="match status" value="1"/>
</dbReference>
<reference evidence="11 12" key="1">
    <citation type="submission" date="2014-11" db="EMBL/GenBank/DDBJ databases">
        <title>Draft genome sequence of Chelonobacter oris 1662T, associated with respiratory disease in Hermann's Tortoises.</title>
        <authorList>
            <person name="Kudirkiene E."/>
            <person name="Hansen M.J."/>
            <person name="Bojesen A.M."/>
        </authorList>
    </citation>
    <scope>NUCLEOTIDE SEQUENCE [LARGE SCALE GENOMIC DNA]</scope>
    <source>
        <strain evidence="11 12">1662</strain>
    </source>
</reference>
<dbReference type="EMBL" id="JSUM01000003">
    <property type="protein sequence ID" value="KGQ71242.1"/>
    <property type="molecule type" value="Genomic_DNA"/>
</dbReference>
<dbReference type="PANTHER" id="PTHR35011">
    <property type="entry name" value="2,3-DIKETO-L-GULONATE TRAP TRANSPORTER SMALL PERMEASE PROTEIN YIAM"/>
    <property type="match status" value="1"/>
</dbReference>
<accession>A0A0A3AU26</accession>
<organism evidence="11 12">
    <name type="scientific">Chelonobacter oris</name>
    <dbReference type="NCBI Taxonomy" id="505317"/>
    <lineage>
        <taxon>Bacteria</taxon>
        <taxon>Pseudomonadati</taxon>
        <taxon>Pseudomonadota</taxon>
        <taxon>Gammaproteobacteria</taxon>
        <taxon>Pasteurellales</taxon>
        <taxon>Pasteurellaceae</taxon>
        <taxon>Chelonobacter</taxon>
    </lineage>
</organism>
<dbReference type="PANTHER" id="PTHR35011:SF2">
    <property type="entry name" value="2,3-DIKETO-L-GULONATE TRAP TRANSPORTER SMALL PERMEASE PROTEIN YIAM"/>
    <property type="match status" value="1"/>
</dbReference>
<evidence type="ECO:0000256" key="5">
    <source>
        <dbReference type="ARBA" id="ARBA00022692"/>
    </source>
</evidence>
<dbReference type="RefSeq" id="WP_034613313.1">
    <property type="nucleotide sequence ID" value="NZ_JSUM01000003.1"/>
</dbReference>
<keyword evidence="3" id="KW-1003">Cell membrane</keyword>
<evidence type="ECO:0000313" key="12">
    <source>
        <dbReference type="Proteomes" id="UP000030380"/>
    </source>
</evidence>
<comment type="similarity">
    <text evidence="8 9">Belongs to the TRAP transporter small permease family.</text>
</comment>
<evidence type="ECO:0000256" key="2">
    <source>
        <dbReference type="ARBA" id="ARBA00022448"/>
    </source>
</evidence>
<dbReference type="Proteomes" id="UP000030380">
    <property type="component" value="Unassembled WGS sequence"/>
</dbReference>
<dbReference type="InterPro" id="IPR055348">
    <property type="entry name" value="DctQ"/>
</dbReference>
<dbReference type="GO" id="GO:0005886">
    <property type="term" value="C:plasma membrane"/>
    <property type="evidence" value="ECO:0007669"/>
    <property type="project" value="UniProtKB-SubCell"/>
</dbReference>
<feature type="transmembrane region" description="Helical" evidence="9">
    <location>
        <begin position="85"/>
        <end position="107"/>
    </location>
</feature>
<name>A0A0A3AU26_9PAST</name>
<proteinExistence type="inferred from homology"/>
<evidence type="ECO:0000256" key="4">
    <source>
        <dbReference type="ARBA" id="ARBA00022519"/>
    </source>
</evidence>
<dbReference type="InterPro" id="IPR007387">
    <property type="entry name" value="TRAP_DctQ"/>
</dbReference>
<evidence type="ECO:0000256" key="7">
    <source>
        <dbReference type="ARBA" id="ARBA00023136"/>
    </source>
</evidence>
<feature type="transmembrane region" description="Helical" evidence="9">
    <location>
        <begin position="127"/>
        <end position="148"/>
    </location>
</feature>
<dbReference type="OrthoDB" id="9791324at2"/>
<keyword evidence="2 9" id="KW-0813">Transport</keyword>
<comment type="function">
    <text evidence="9">Part of the tripartite ATP-independent periplasmic (TRAP) transport system.</text>
</comment>
<dbReference type="AlphaFoldDB" id="A0A0A3AU26"/>
<feature type="transmembrane region" description="Helical" evidence="9">
    <location>
        <begin position="12"/>
        <end position="35"/>
    </location>
</feature>
<keyword evidence="7 9" id="KW-0472">Membrane</keyword>
<evidence type="ECO:0000256" key="8">
    <source>
        <dbReference type="ARBA" id="ARBA00038436"/>
    </source>
</evidence>
<gene>
    <name evidence="11" type="ORF">OA57_03180</name>
</gene>
<evidence type="ECO:0000256" key="9">
    <source>
        <dbReference type="RuleBase" id="RU369079"/>
    </source>
</evidence>
<protein>
    <recommendedName>
        <fullName evidence="9">TRAP transporter small permease protein</fullName>
    </recommendedName>
</protein>
<feature type="transmembrane region" description="Helical" evidence="9">
    <location>
        <begin position="47"/>
        <end position="64"/>
    </location>
</feature>
<dbReference type="GO" id="GO:0022857">
    <property type="term" value="F:transmembrane transporter activity"/>
    <property type="evidence" value="ECO:0007669"/>
    <property type="project" value="UniProtKB-UniRule"/>
</dbReference>
<keyword evidence="5 9" id="KW-0812">Transmembrane</keyword>
<keyword evidence="4 9" id="KW-0997">Cell inner membrane</keyword>
<feature type="domain" description="Tripartite ATP-independent periplasmic transporters DctQ component" evidence="10">
    <location>
        <begin position="23"/>
        <end position="152"/>
    </location>
</feature>
<comment type="subunit">
    <text evidence="9">The complex comprises the extracytoplasmic solute receptor protein and the two transmembrane proteins.</text>
</comment>
<evidence type="ECO:0000256" key="6">
    <source>
        <dbReference type="ARBA" id="ARBA00022989"/>
    </source>
</evidence>
<keyword evidence="12" id="KW-1185">Reference proteome</keyword>
<evidence type="ECO:0000313" key="11">
    <source>
        <dbReference type="EMBL" id="KGQ71242.1"/>
    </source>
</evidence>
<dbReference type="GO" id="GO:0015740">
    <property type="term" value="P:C4-dicarboxylate transport"/>
    <property type="evidence" value="ECO:0007669"/>
    <property type="project" value="TreeGrafter"/>
</dbReference>
<evidence type="ECO:0000256" key="3">
    <source>
        <dbReference type="ARBA" id="ARBA00022475"/>
    </source>
</evidence>
<comment type="caution">
    <text evidence="11">The sequence shown here is derived from an EMBL/GenBank/DDBJ whole genome shotgun (WGS) entry which is preliminary data.</text>
</comment>